<keyword evidence="1" id="KW-0812">Transmembrane</keyword>
<evidence type="ECO:0000256" key="1">
    <source>
        <dbReference type="SAM" id="Phobius"/>
    </source>
</evidence>
<accession>A0A3S2MAE3</accession>
<evidence type="ECO:0000313" key="2">
    <source>
        <dbReference type="EMBL" id="RVE63195.1"/>
    </source>
</evidence>
<dbReference type="OrthoDB" id="10059571at2759"/>
<protein>
    <submittedName>
        <fullName evidence="2">Uncharacterized protein</fullName>
    </submittedName>
</protein>
<dbReference type="AlphaFoldDB" id="A0A3S2MAE3"/>
<dbReference type="EMBL" id="CM012452">
    <property type="protein sequence ID" value="RVE63195.1"/>
    <property type="molecule type" value="Genomic_DNA"/>
</dbReference>
<keyword evidence="1" id="KW-1133">Transmembrane helix</keyword>
<keyword evidence="3" id="KW-1185">Reference proteome</keyword>
<feature type="transmembrane region" description="Helical" evidence="1">
    <location>
        <begin position="25"/>
        <end position="49"/>
    </location>
</feature>
<name>A0A3S2MAE3_ORYJA</name>
<organism evidence="2 3">
    <name type="scientific">Oryzias javanicus</name>
    <name type="common">Javanese ricefish</name>
    <name type="synonym">Aplocheilus javanicus</name>
    <dbReference type="NCBI Taxonomy" id="123683"/>
    <lineage>
        <taxon>Eukaryota</taxon>
        <taxon>Metazoa</taxon>
        <taxon>Chordata</taxon>
        <taxon>Craniata</taxon>
        <taxon>Vertebrata</taxon>
        <taxon>Euteleostomi</taxon>
        <taxon>Actinopterygii</taxon>
        <taxon>Neopterygii</taxon>
        <taxon>Teleostei</taxon>
        <taxon>Neoteleostei</taxon>
        <taxon>Acanthomorphata</taxon>
        <taxon>Ovalentaria</taxon>
        <taxon>Atherinomorphae</taxon>
        <taxon>Beloniformes</taxon>
        <taxon>Adrianichthyidae</taxon>
        <taxon>Oryziinae</taxon>
        <taxon>Oryzias</taxon>
    </lineage>
</organism>
<keyword evidence="1" id="KW-0472">Membrane</keyword>
<gene>
    <name evidence="2" type="ORF">OJAV_G00165380</name>
</gene>
<dbReference type="Proteomes" id="UP000283210">
    <property type="component" value="Chromosome 16"/>
</dbReference>
<reference evidence="2 3" key="1">
    <citation type="submission" date="2018-11" db="EMBL/GenBank/DDBJ databases">
        <authorList>
            <person name="Lopez-Roques C."/>
            <person name="Donnadieu C."/>
            <person name="Bouchez O."/>
            <person name="Klopp C."/>
            <person name="Cabau C."/>
            <person name="Zahm M."/>
        </authorList>
    </citation>
    <scope>NUCLEOTIDE SEQUENCE [LARGE SCALE GENOMIC DNA]</scope>
    <source>
        <strain evidence="2">RS831</strain>
        <tissue evidence="2">Whole body</tissue>
    </source>
</reference>
<evidence type="ECO:0000313" key="3">
    <source>
        <dbReference type="Proteomes" id="UP000283210"/>
    </source>
</evidence>
<proteinExistence type="predicted"/>
<reference evidence="2 3" key="2">
    <citation type="submission" date="2019-01" db="EMBL/GenBank/DDBJ databases">
        <title>A chromosome length genome reference of the Java medaka (oryzias javanicus).</title>
        <authorList>
            <person name="Herpin A."/>
            <person name="Takehana Y."/>
            <person name="Naruse K."/>
            <person name="Ansai S."/>
            <person name="Kawaguchi M."/>
        </authorList>
    </citation>
    <scope>NUCLEOTIDE SEQUENCE [LARGE SCALE GENOMIC DNA]</scope>
    <source>
        <strain evidence="2">RS831</strain>
        <tissue evidence="2">Whole body</tissue>
    </source>
</reference>
<sequence length="131" mass="15152">MDEASRDQNIQKFSRDGEAAPRRRLWLLSLGILSSFLLVCIIIIIRMGVALHVQDTNLRELKVRVKTLDTQTEDLKRERDDLSWTLDVILSFDNFPVKEICPDKSFKQENYSLLTVGVDCSSRKKFHAELV</sequence>